<evidence type="ECO:0000313" key="1">
    <source>
        <dbReference type="EMBL" id="KKO75817.1"/>
    </source>
</evidence>
<dbReference type="GeneID" id="36318645"/>
<organism evidence="1 2">
    <name type="scientific">Vairimorpha ceranae</name>
    <dbReference type="NCBI Taxonomy" id="40302"/>
    <lineage>
        <taxon>Eukaryota</taxon>
        <taxon>Fungi</taxon>
        <taxon>Fungi incertae sedis</taxon>
        <taxon>Microsporidia</taxon>
        <taxon>Nosematidae</taxon>
        <taxon>Vairimorpha</taxon>
    </lineage>
</organism>
<proteinExistence type="predicted"/>
<evidence type="ECO:0000313" key="2">
    <source>
        <dbReference type="Proteomes" id="UP000034350"/>
    </source>
</evidence>
<accession>A0A0F9YTF7</accession>
<dbReference type="EMBL" id="JPQZ01000011">
    <property type="protein sequence ID" value="KKO75817.1"/>
    <property type="molecule type" value="Genomic_DNA"/>
</dbReference>
<keyword evidence="2" id="KW-1185">Reference proteome</keyword>
<reference evidence="1 2" key="1">
    <citation type="journal article" date="2015" name="Environ. Microbiol.">
        <title>Genome analyses suggest the presence of polyploidy and recent human-driven expansions in eight global populations of the honeybee pathogen Nosema ceranae.</title>
        <authorList>
            <person name="Pelin A."/>
            <person name="Selman M."/>
            <person name="Aris-Brosou S."/>
            <person name="Farinelli L."/>
            <person name="Corradi N."/>
        </authorList>
    </citation>
    <scope>NUCLEOTIDE SEQUENCE [LARGE SCALE GENOMIC DNA]</scope>
    <source>
        <strain evidence="1 2">PA08 1199</strain>
    </source>
</reference>
<name>A0A0F9YTF7_9MICR</name>
<dbReference type="VEuPathDB" id="MicrosporidiaDB:AAJ76_1100028057"/>
<gene>
    <name evidence="1" type="ORF">AAJ76_1100028057</name>
</gene>
<dbReference type="RefSeq" id="XP_024331559.1">
    <property type="nucleotide sequence ID" value="XM_024473748.1"/>
</dbReference>
<sequence>MLLCVLSIFATNVFDPNFNYLFDQFNGYCYNVISTKENTQQNIISENGVCNDNIQIENEQGIGCFEKINKFWLDNDCTYEQYGQNTHEAGDLLLSIPSKDNEELSQNTESLNFVDQNYLMDIDANTIIKNKVSNNPKFCNNVLNATDFLQTNVTERNLSVINNDSFSTQSNICTDSSFPKQLENIPAEQQNEFLTEQLSKGCISKHFELNNQNIDDIVIETYSFKDVDIEKYINWDPSEYDNKQNFFQEFDFVYNYNLVDSDFKQGDTDKHVDVQDKMFSEHNNVIYNEVVTNECSNANFKRTFNNDGLTTSYTKEKKLKNDDLLDKKTTKSFSADSLHVKFSNTLIKNKKELCVIIDNFFSNVIQHSYIYLIYEDLTKNFIYHSIRNRILDCSRWFKKIENTADELIKNDFKSLKFSASTKNLIFDCLEFFRKIANFIISVESYLRPRQYNVGDLINNLTLIETLMNEIIIKLDFKKIEQSMQQIFFRENIIVNFSDLKAEKDILQVLFNTQTFAKKVRLYGFNITKLKEFSELNFY</sequence>
<dbReference type="Proteomes" id="UP000034350">
    <property type="component" value="Unassembled WGS sequence"/>
</dbReference>
<dbReference type="AlphaFoldDB" id="A0A0F9YTF7"/>
<comment type="caution">
    <text evidence="1">The sequence shown here is derived from an EMBL/GenBank/DDBJ whole genome shotgun (WGS) entry which is preliminary data.</text>
</comment>
<dbReference type="VEuPathDB" id="MicrosporidiaDB:NCER_102081"/>
<protein>
    <submittedName>
        <fullName evidence="1">Uncharacterized protein</fullName>
    </submittedName>
</protein>